<sequence length="299" mass="33056">MLDDRRGRSVAAAELVRNFAHWREVGAREPVMITHHGRETHIFMGVESFRNLGVGDGPAPAPDRMRELANHIHQGLILCRSDLTIDYVNSVALAMTKRWDRHLEGRSLWEALPEFAGALTEAHIRHSLASGEASAADIPSPFRSDAWLHFETFSFGDGIALLLRDITADMRRHRLADVKSAILKAMSVHGGVGYVRVSTRAFIEIADDTFCAMMGLPEERLSSVCLPDIIEVSARPQFREQLERVLRGEGDRRVTTRLLTNGGEIMPVEAAIAQLHGTYGIEGAVIVMTGQRMATDKAG</sequence>
<gene>
    <name evidence="2" type="ORF">CJD35_12675</name>
</gene>
<feature type="domain" description="PAS" evidence="1">
    <location>
        <begin position="181"/>
        <end position="247"/>
    </location>
</feature>
<name>A0A249MVK3_SPHXE</name>
<protein>
    <submittedName>
        <fullName evidence="2">Histidine kinase</fullName>
    </submittedName>
</protein>
<dbReference type="EMBL" id="CP022745">
    <property type="protein sequence ID" value="ASY45194.1"/>
    <property type="molecule type" value="Genomic_DNA"/>
</dbReference>
<evidence type="ECO:0000259" key="1">
    <source>
        <dbReference type="SMART" id="SM00091"/>
    </source>
</evidence>
<evidence type="ECO:0000313" key="3">
    <source>
        <dbReference type="Proteomes" id="UP000217141"/>
    </source>
</evidence>
<dbReference type="Pfam" id="PF13426">
    <property type="entry name" value="PAS_9"/>
    <property type="match status" value="1"/>
</dbReference>
<keyword evidence="2" id="KW-0808">Transferase</keyword>
<dbReference type="Proteomes" id="UP000217141">
    <property type="component" value="Chromosome I"/>
</dbReference>
<organism evidence="2 3">
    <name type="scientific">Sphingobium xenophagum</name>
    <dbReference type="NCBI Taxonomy" id="121428"/>
    <lineage>
        <taxon>Bacteria</taxon>
        <taxon>Pseudomonadati</taxon>
        <taxon>Pseudomonadota</taxon>
        <taxon>Alphaproteobacteria</taxon>
        <taxon>Sphingomonadales</taxon>
        <taxon>Sphingomonadaceae</taxon>
        <taxon>Sphingobium</taxon>
    </lineage>
</organism>
<feature type="domain" description="PAS" evidence="1">
    <location>
        <begin position="63"/>
        <end position="129"/>
    </location>
</feature>
<dbReference type="AlphaFoldDB" id="A0A249MVK3"/>
<evidence type="ECO:0000313" key="2">
    <source>
        <dbReference type="EMBL" id="ASY45194.1"/>
    </source>
</evidence>
<dbReference type="GO" id="GO:0016301">
    <property type="term" value="F:kinase activity"/>
    <property type="evidence" value="ECO:0007669"/>
    <property type="project" value="UniProtKB-KW"/>
</dbReference>
<accession>A0A249MVK3</accession>
<dbReference type="SUPFAM" id="SSF55785">
    <property type="entry name" value="PYP-like sensor domain (PAS domain)"/>
    <property type="match status" value="2"/>
</dbReference>
<proteinExistence type="predicted"/>
<reference evidence="2 3" key="1">
    <citation type="submission" date="2017-08" db="EMBL/GenBank/DDBJ databases">
        <title>Whole Genome Sequence of Sphingobium hydrophobicum C1: Insights into Adaption to the Electronic-waste Contaminated Sediment.</title>
        <authorList>
            <person name="Song D."/>
            <person name="Chen X."/>
            <person name="Xu M."/>
        </authorList>
    </citation>
    <scope>NUCLEOTIDE SEQUENCE [LARGE SCALE GENOMIC DNA]</scope>
    <source>
        <strain evidence="2 3">C1</strain>
    </source>
</reference>
<dbReference type="InterPro" id="IPR000014">
    <property type="entry name" value="PAS"/>
</dbReference>
<dbReference type="KEGG" id="shyd:CJD35_12675"/>
<dbReference type="Pfam" id="PF08448">
    <property type="entry name" value="PAS_4"/>
    <property type="match status" value="1"/>
</dbReference>
<dbReference type="InterPro" id="IPR035965">
    <property type="entry name" value="PAS-like_dom_sf"/>
</dbReference>
<dbReference type="InterPro" id="IPR013656">
    <property type="entry name" value="PAS_4"/>
</dbReference>
<keyword evidence="2" id="KW-0418">Kinase</keyword>
<dbReference type="Gene3D" id="3.30.450.20">
    <property type="entry name" value="PAS domain"/>
    <property type="match status" value="2"/>
</dbReference>
<dbReference type="CDD" id="cd00130">
    <property type="entry name" value="PAS"/>
    <property type="match status" value="1"/>
</dbReference>
<dbReference type="RefSeq" id="WP_017182913.1">
    <property type="nucleotide sequence ID" value="NZ_CP022745.1"/>
</dbReference>
<dbReference type="SMART" id="SM00091">
    <property type="entry name" value="PAS"/>
    <property type="match status" value="2"/>
</dbReference>